<dbReference type="AlphaFoldDB" id="A0A0B2P1N9"/>
<accession>A0A0B2P1N9</accession>
<sequence length="62" mass="7097">MQALPSYEMQMTLLPKGVCDDIDKACLKFIWVDMENDNKIHLVSWDTICSPKLQGNLSLRKA</sequence>
<gene>
    <name evidence="1" type="ORF">glysoja_044948</name>
</gene>
<protein>
    <submittedName>
        <fullName evidence="1">Putative ribonuclease H protein</fullName>
    </submittedName>
</protein>
<proteinExistence type="predicted"/>
<dbReference type="PANTHER" id="PTHR33116">
    <property type="entry name" value="REVERSE TRANSCRIPTASE ZINC-BINDING DOMAIN-CONTAINING PROTEIN-RELATED-RELATED"/>
    <property type="match status" value="1"/>
</dbReference>
<dbReference type="EMBL" id="KN669894">
    <property type="protein sequence ID" value="KHN03185.1"/>
    <property type="molecule type" value="Genomic_DNA"/>
</dbReference>
<dbReference type="PANTHER" id="PTHR33116:SF86">
    <property type="entry name" value="REVERSE TRANSCRIPTASE DOMAIN-CONTAINING PROTEIN"/>
    <property type="match status" value="1"/>
</dbReference>
<name>A0A0B2P1N9_GLYSO</name>
<dbReference type="Proteomes" id="UP000053555">
    <property type="component" value="Unassembled WGS sequence"/>
</dbReference>
<evidence type="ECO:0000313" key="1">
    <source>
        <dbReference type="EMBL" id="KHN03185.1"/>
    </source>
</evidence>
<reference evidence="1" key="1">
    <citation type="submission" date="2014-07" db="EMBL/GenBank/DDBJ databases">
        <title>Identification of a novel salt tolerance gene in wild soybean by whole-genome sequencing.</title>
        <authorList>
            <person name="Lam H.-M."/>
            <person name="Qi X."/>
            <person name="Li M.-W."/>
            <person name="Liu X."/>
            <person name="Xie M."/>
            <person name="Ni M."/>
            <person name="Xu X."/>
        </authorList>
    </citation>
    <scope>NUCLEOTIDE SEQUENCE [LARGE SCALE GENOMIC DNA]</scope>
    <source>
        <tissue evidence="1">Root</tissue>
    </source>
</reference>
<organism evidence="1">
    <name type="scientific">Glycine soja</name>
    <name type="common">Wild soybean</name>
    <dbReference type="NCBI Taxonomy" id="3848"/>
    <lineage>
        <taxon>Eukaryota</taxon>
        <taxon>Viridiplantae</taxon>
        <taxon>Streptophyta</taxon>
        <taxon>Embryophyta</taxon>
        <taxon>Tracheophyta</taxon>
        <taxon>Spermatophyta</taxon>
        <taxon>Magnoliopsida</taxon>
        <taxon>eudicotyledons</taxon>
        <taxon>Gunneridae</taxon>
        <taxon>Pentapetalae</taxon>
        <taxon>rosids</taxon>
        <taxon>fabids</taxon>
        <taxon>Fabales</taxon>
        <taxon>Fabaceae</taxon>
        <taxon>Papilionoideae</taxon>
        <taxon>50 kb inversion clade</taxon>
        <taxon>NPAAA clade</taxon>
        <taxon>indigoferoid/millettioid clade</taxon>
        <taxon>Phaseoleae</taxon>
        <taxon>Glycine</taxon>
        <taxon>Glycine subgen. Soja</taxon>
    </lineage>
</organism>